<dbReference type="GO" id="GO:0017054">
    <property type="term" value="C:negative cofactor 2 complex"/>
    <property type="evidence" value="ECO:0007669"/>
    <property type="project" value="InterPro"/>
</dbReference>
<dbReference type="GO" id="GO:0017025">
    <property type="term" value="F:TBP-class protein binding"/>
    <property type="evidence" value="ECO:0007669"/>
    <property type="project" value="TreeGrafter"/>
</dbReference>
<dbReference type="PANTHER" id="PTHR46138:SF1">
    <property type="entry name" value="PROTEIN DR1"/>
    <property type="match status" value="1"/>
</dbReference>
<protein>
    <recommendedName>
        <fullName evidence="4">Transcription factor CBF/NF-Y/archaeal histone domain-containing protein</fullName>
    </recommendedName>
</protein>
<keyword evidence="2" id="KW-0539">Nucleus</keyword>
<dbReference type="InterPro" id="IPR003958">
    <property type="entry name" value="CBFA_NFYB_domain"/>
</dbReference>
<feature type="region of interest" description="Disordered" evidence="3">
    <location>
        <begin position="133"/>
        <end position="161"/>
    </location>
</feature>
<reference evidence="5 6" key="1">
    <citation type="submission" date="2016-06" db="EMBL/GenBank/DDBJ databases">
        <title>Evolution of pathogenesis and genome organization in the Tremellales.</title>
        <authorList>
            <person name="Cuomo C."/>
            <person name="Litvintseva A."/>
            <person name="Heitman J."/>
            <person name="Chen Y."/>
            <person name="Sun S."/>
            <person name="Springer D."/>
            <person name="Dromer F."/>
            <person name="Young S."/>
            <person name="Zeng Q."/>
            <person name="Chapman S."/>
            <person name="Gujja S."/>
            <person name="Saif S."/>
            <person name="Birren B."/>
        </authorList>
    </citation>
    <scope>NUCLEOTIDE SEQUENCE [LARGE SCALE GENOMIC DNA]</scope>
    <source>
        <strain evidence="5 6">ATCC 28783</strain>
    </source>
</reference>
<evidence type="ECO:0000256" key="2">
    <source>
        <dbReference type="ARBA" id="ARBA00023242"/>
    </source>
</evidence>
<evidence type="ECO:0000313" key="5">
    <source>
        <dbReference type="EMBL" id="RXK36091.1"/>
    </source>
</evidence>
<comment type="caution">
    <text evidence="5">The sequence shown here is derived from an EMBL/GenBank/DDBJ whole genome shotgun (WGS) entry which is preliminary data.</text>
</comment>
<dbReference type="FunFam" id="1.10.20.10:FF:000019">
    <property type="entry name" value="Negative cofactor 2 beta"/>
    <property type="match status" value="1"/>
</dbReference>
<dbReference type="InParanoid" id="A0A4Q1BG40"/>
<dbReference type="GO" id="GO:0016251">
    <property type="term" value="F:RNA polymerase II general transcription initiation factor activity"/>
    <property type="evidence" value="ECO:0007669"/>
    <property type="project" value="TreeGrafter"/>
</dbReference>
<dbReference type="GO" id="GO:0051123">
    <property type="term" value="P:RNA polymerase II preinitiation complex assembly"/>
    <property type="evidence" value="ECO:0007669"/>
    <property type="project" value="TreeGrafter"/>
</dbReference>
<dbReference type="PANTHER" id="PTHR46138">
    <property type="entry name" value="PROTEIN DR1"/>
    <property type="match status" value="1"/>
</dbReference>
<accession>A0A4Q1BG40</accession>
<evidence type="ECO:0000256" key="1">
    <source>
        <dbReference type="ARBA" id="ARBA00004123"/>
    </source>
</evidence>
<organism evidence="5 6">
    <name type="scientific">Tremella mesenterica</name>
    <name type="common">Jelly fungus</name>
    <dbReference type="NCBI Taxonomy" id="5217"/>
    <lineage>
        <taxon>Eukaryota</taxon>
        <taxon>Fungi</taxon>
        <taxon>Dikarya</taxon>
        <taxon>Basidiomycota</taxon>
        <taxon>Agaricomycotina</taxon>
        <taxon>Tremellomycetes</taxon>
        <taxon>Tremellales</taxon>
        <taxon>Tremellaceae</taxon>
        <taxon>Tremella</taxon>
    </lineage>
</organism>
<evidence type="ECO:0000259" key="4">
    <source>
        <dbReference type="Pfam" id="PF00808"/>
    </source>
</evidence>
<evidence type="ECO:0000256" key="3">
    <source>
        <dbReference type="SAM" id="MobiDB-lite"/>
    </source>
</evidence>
<dbReference type="InterPro" id="IPR042225">
    <property type="entry name" value="Ncb2"/>
</dbReference>
<dbReference type="OrthoDB" id="601405at2759"/>
<feature type="compositionally biased region" description="Acidic residues" evidence="3">
    <location>
        <begin position="143"/>
        <end position="161"/>
    </location>
</feature>
<dbReference type="GO" id="GO:0046982">
    <property type="term" value="F:protein heterodimerization activity"/>
    <property type="evidence" value="ECO:0007669"/>
    <property type="project" value="InterPro"/>
</dbReference>
<dbReference type="AlphaFoldDB" id="A0A4Q1BG40"/>
<dbReference type="STRING" id="5217.A0A4Q1BG40"/>
<comment type="subcellular location">
    <subcellularLocation>
        <location evidence="1">Nucleus</location>
    </subcellularLocation>
</comment>
<dbReference type="GO" id="GO:0000122">
    <property type="term" value="P:negative regulation of transcription by RNA polymerase II"/>
    <property type="evidence" value="ECO:0007669"/>
    <property type="project" value="InterPro"/>
</dbReference>
<dbReference type="Proteomes" id="UP000289152">
    <property type="component" value="Unassembled WGS sequence"/>
</dbReference>
<dbReference type="SUPFAM" id="SSF47113">
    <property type="entry name" value="Histone-fold"/>
    <property type="match status" value="1"/>
</dbReference>
<dbReference type="VEuPathDB" id="FungiDB:TREMEDRAFT_34512"/>
<dbReference type="Gene3D" id="1.10.20.10">
    <property type="entry name" value="Histone, subunit A"/>
    <property type="match status" value="1"/>
</dbReference>
<dbReference type="Pfam" id="PF00808">
    <property type="entry name" value="CBFD_NFYB_HMF"/>
    <property type="match status" value="1"/>
</dbReference>
<name>A0A4Q1BG40_TREME</name>
<evidence type="ECO:0000313" key="6">
    <source>
        <dbReference type="Proteomes" id="UP000289152"/>
    </source>
</evidence>
<dbReference type="CDD" id="cd22905">
    <property type="entry name" value="HFD_Dr1"/>
    <property type="match status" value="1"/>
</dbReference>
<proteinExistence type="predicted"/>
<keyword evidence="6" id="KW-1185">Reference proteome</keyword>
<gene>
    <name evidence="5" type="ORF">M231_06639</name>
</gene>
<dbReference type="FunCoup" id="A0A4Q1BG40">
    <property type="interactions" value="419"/>
</dbReference>
<dbReference type="InterPro" id="IPR009072">
    <property type="entry name" value="Histone-fold"/>
</dbReference>
<feature type="domain" description="Transcription factor CBF/NF-Y/archaeal histone" evidence="4">
    <location>
        <begin position="10"/>
        <end position="74"/>
    </location>
</feature>
<sequence length="161" mass="18060">MSDKEEDEVGLPKATVFKLIGELLPKDMTCTKEARDLIVECCVEWIHLLSSTANEKCELSNKKTISPEHVIQALKMLGFEEFIIDVEESNEEFKKSAKERIRKPPDTHGMSPEELLALQQSLFQKSHGRMVDESAIPLGGGEGEVEVEGDGEVDEEMKEEI</sequence>
<dbReference type="EMBL" id="SDIL01000109">
    <property type="protein sequence ID" value="RXK36091.1"/>
    <property type="molecule type" value="Genomic_DNA"/>
</dbReference>